<name>A0A0D2EL12_9EURO</name>
<protein>
    <submittedName>
        <fullName evidence="1">Uncharacterized protein</fullName>
    </submittedName>
</protein>
<dbReference type="EMBL" id="KN847320">
    <property type="protein sequence ID" value="KIW55345.1"/>
    <property type="molecule type" value="Genomic_DNA"/>
</dbReference>
<reference evidence="1 2" key="1">
    <citation type="submission" date="2015-01" db="EMBL/GenBank/DDBJ databases">
        <title>The Genome Sequence of Exophiala xenobiotica CBS118157.</title>
        <authorList>
            <consortium name="The Broad Institute Genomics Platform"/>
            <person name="Cuomo C."/>
            <person name="de Hoog S."/>
            <person name="Gorbushina A."/>
            <person name="Stielow B."/>
            <person name="Teixiera M."/>
            <person name="Abouelleil A."/>
            <person name="Chapman S.B."/>
            <person name="Priest M."/>
            <person name="Young S.K."/>
            <person name="Wortman J."/>
            <person name="Nusbaum C."/>
            <person name="Birren B."/>
        </authorList>
    </citation>
    <scope>NUCLEOTIDE SEQUENCE [LARGE SCALE GENOMIC DNA]</scope>
    <source>
        <strain evidence="1 2">CBS 118157</strain>
    </source>
</reference>
<evidence type="ECO:0000313" key="2">
    <source>
        <dbReference type="Proteomes" id="UP000054342"/>
    </source>
</evidence>
<dbReference type="RefSeq" id="XP_013315929.1">
    <property type="nucleotide sequence ID" value="XM_013460475.1"/>
</dbReference>
<sequence>MAGRSVLQTSSVQLIIKGGIVLASVQCDSVEKGSGLDRLPPQLPVVLGLIVCLHSLGVESSRGQTCSLDGGIEITSVSSELVVVGAFQSKSIESLIGTQEHLR</sequence>
<gene>
    <name evidence="1" type="ORF">PV05_07634</name>
</gene>
<dbReference type="Proteomes" id="UP000054342">
    <property type="component" value="Unassembled WGS sequence"/>
</dbReference>
<keyword evidence="2" id="KW-1185">Reference proteome</keyword>
<dbReference type="AlphaFoldDB" id="A0A0D2EL12"/>
<proteinExistence type="predicted"/>
<accession>A0A0D2EL12</accession>
<dbReference type="HOGENOM" id="CLU_2263771_0_0_1"/>
<dbReference type="GeneID" id="25329542"/>
<evidence type="ECO:0000313" key="1">
    <source>
        <dbReference type="EMBL" id="KIW55345.1"/>
    </source>
</evidence>
<organism evidence="1 2">
    <name type="scientific">Exophiala xenobiotica</name>
    <dbReference type="NCBI Taxonomy" id="348802"/>
    <lineage>
        <taxon>Eukaryota</taxon>
        <taxon>Fungi</taxon>
        <taxon>Dikarya</taxon>
        <taxon>Ascomycota</taxon>
        <taxon>Pezizomycotina</taxon>
        <taxon>Eurotiomycetes</taxon>
        <taxon>Chaetothyriomycetidae</taxon>
        <taxon>Chaetothyriales</taxon>
        <taxon>Herpotrichiellaceae</taxon>
        <taxon>Exophiala</taxon>
    </lineage>
</organism>